<evidence type="ECO:0000313" key="2">
    <source>
        <dbReference type="EMBL" id="OGC47419.1"/>
    </source>
</evidence>
<comment type="caution">
    <text evidence="2">The sequence shown here is derived from an EMBL/GenBank/DDBJ whole genome shotgun (WGS) entry which is preliminary data.</text>
</comment>
<dbReference type="Proteomes" id="UP000176608">
    <property type="component" value="Unassembled WGS sequence"/>
</dbReference>
<dbReference type="SUPFAM" id="SSF46955">
    <property type="entry name" value="Putative DNA-binding domain"/>
    <property type="match status" value="1"/>
</dbReference>
<organism evidence="2 3">
    <name type="scientific">candidate division WWE3 bacterium RIFCSPHIGHO2_01_FULL_42_13</name>
    <dbReference type="NCBI Taxonomy" id="1802617"/>
    <lineage>
        <taxon>Bacteria</taxon>
        <taxon>Katanobacteria</taxon>
    </lineage>
</organism>
<sequence>MINLIAVGELIKKAKSKGINFGGGDPYNRLRYYTKIGWLPHMIRKVGKKRSVEGHYPDWALERLQSITEWKEEGLSNLEIERRIGAENVRRGFGRVFSFMNSSEGKRNAFVYGSVALLFVILIAEFTTTGSRIRSNLQTSYNGTGQVSTGINAITASGNGIFPSGIKTVFVKAPTALTTSKIYITFTGNYSPATRYWVSNIVPYEGFYIELDSPVAQNTGFSWWVSD</sequence>
<feature type="domain" description="HTH merR-type" evidence="1">
    <location>
        <begin position="27"/>
        <end position="82"/>
    </location>
</feature>
<gene>
    <name evidence="2" type="ORF">A2886_03240</name>
</gene>
<dbReference type="InterPro" id="IPR009061">
    <property type="entry name" value="DNA-bd_dom_put_sf"/>
</dbReference>
<evidence type="ECO:0000313" key="3">
    <source>
        <dbReference type="Proteomes" id="UP000176608"/>
    </source>
</evidence>
<proteinExistence type="predicted"/>
<dbReference type="Pfam" id="PF13411">
    <property type="entry name" value="MerR_1"/>
    <property type="match status" value="1"/>
</dbReference>
<reference evidence="2 3" key="1">
    <citation type="journal article" date="2016" name="Nat. Commun.">
        <title>Thousands of microbial genomes shed light on interconnected biogeochemical processes in an aquifer system.</title>
        <authorList>
            <person name="Anantharaman K."/>
            <person name="Brown C.T."/>
            <person name="Hug L.A."/>
            <person name="Sharon I."/>
            <person name="Castelle C.J."/>
            <person name="Probst A.J."/>
            <person name="Thomas B.C."/>
            <person name="Singh A."/>
            <person name="Wilkins M.J."/>
            <person name="Karaoz U."/>
            <person name="Brodie E.L."/>
            <person name="Williams K.H."/>
            <person name="Hubbard S.S."/>
            <person name="Banfield J.F."/>
        </authorList>
    </citation>
    <scope>NUCLEOTIDE SEQUENCE [LARGE SCALE GENOMIC DNA]</scope>
</reference>
<dbReference type="STRING" id="1802617.A2886_03240"/>
<evidence type="ECO:0000259" key="1">
    <source>
        <dbReference type="Pfam" id="PF13411"/>
    </source>
</evidence>
<name>A0A1F4UR79_UNCKA</name>
<accession>A0A1F4UR79</accession>
<dbReference type="AlphaFoldDB" id="A0A1F4UR79"/>
<protein>
    <recommendedName>
        <fullName evidence="1">HTH merR-type domain-containing protein</fullName>
    </recommendedName>
</protein>
<dbReference type="InterPro" id="IPR000551">
    <property type="entry name" value="MerR-type_HTH_dom"/>
</dbReference>
<dbReference type="EMBL" id="MEVA01000010">
    <property type="protein sequence ID" value="OGC47419.1"/>
    <property type="molecule type" value="Genomic_DNA"/>
</dbReference>